<name>A0A9P8I336_9PEZI</name>
<dbReference type="EMBL" id="JAGHQL010000142">
    <property type="protein sequence ID" value="KAH0537511.1"/>
    <property type="molecule type" value="Genomic_DNA"/>
</dbReference>
<dbReference type="PANTHER" id="PTHR33112:SF16">
    <property type="entry name" value="HETEROKARYON INCOMPATIBILITY DOMAIN-CONTAINING PROTEIN"/>
    <property type="match status" value="1"/>
</dbReference>
<feature type="domain" description="Heterokaryon incompatibility" evidence="1">
    <location>
        <begin position="225"/>
        <end position="371"/>
    </location>
</feature>
<keyword evidence="3" id="KW-1185">Reference proteome</keyword>
<evidence type="ECO:0000313" key="2">
    <source>
        <dbReference type="EMBL" id="KAH0537511.1"/>
    </source>
</evidence>
<organism evidence="2 3">
    <name type="scientific">Glutinoglossum americanum</name>
    <dbReference type="NCBI Taxonomy" id="1670608"/>
    <lineage>
        <taxon>Eukaryota</taxon>
        <taxon>Fungi</taxon>
        <taxon>Dikarya</taxon>
        <taxon>Ascomycota</taxon>
        <taxon>Pezizomycotina</taxon>
        <taxon>Geoglossomycetes</taxon>
        <taxon>Geoglossales</taxon>
        <taxon>Geoglossaceae</taxon>
        <taxon>Glutinoglossum</taxon>
    </lineage>
</organism>
<gene>
    <name evidence="2" type="ORF">FGG08_005686</name>
</gene>
<evidence type="ECO:0000259" key="1">
    <source>
        <dbReference type="Pfam" id="PF06985"/>
    </source>
</evidence>
<protein>
    <recommendedName>
        <fullName evidence="1">Heterokaryon incompatibility domain-containing protein</fullName>
    </recommendedName>
</protein>
<reference evidence="2" key="1">
    <citation type="submission" date="2021-03" db="EMBL/GenBank/DDBJ databases">
        <title>Comparative genomics and phylogenomic investigation of the class Geoglossomycetes provide insights into ecological specialization and systematics.</title>
        <authorList>
            <person name="Melie T."/>
            <person name="Pirro S."/>
            <person name="Miller A.N."/>
            <person name="Quandt A."/>
        </authorList>
    </citation>
    <scope>NUCLEOTIDE SEQUENCE</scope>
    <source>
        <strain evidence="2">GBOQ0MN5Z8</strain>
    </source>
</reference>
<evidence type="ECO:0000313" key="3">
    <source>
        <dbReference type="Proteomes" id="UP000698800"/>
    </source>
</evidence>
<sequence>MTQHSKAPLCDLCLKFIRDVRTTPNVDLDTRGGSWEQKDPVLKAACRKACPFRGTSPWFDDQAPLYRHHNSFEALMDSAKECRLCDLLCQQFQQGQRGIDENLPIQLKVFNHNSPWNVTFSAYAGGRALNFDIYYRDDLKARAASRDFRKSLPPYIPPGRTISWHAKSVGCKDLALIWLQECLSKHKSCRVEKEAPLPKRVIDVGPPDGTEEPVLFISSGQAAHYIALSYCWGDPTAMLTTTLETLTARMQGIPLASLPRTLQDAVWVTRALNTRYLWIDALCIVQDSIEDWIGQSSIMGHIFGGAMLTISAAGAEGSQSGFLHERLSVKNDICCKINADPASEYDIHVRPEQLAQFGDSRIERRAWTMQERLLSRRVLHYGKDRIGWECPDNSEVEGSGPGKGIGFSVNNMTEVLLSPSNTKHITPGVRVGNSTMSTGSQGWDEIIQQFASRGISKESDRLPALASIAERYSARMTYLAGIWDELLPRALMWRPIESATRPAANRVPSWSWASIEGAITYNQVYDLGGSGTEWHSEVLSASVQDSGPRYMGQVSGGEILISGPLTKAFYAPPDPTETSGQLLDEEGTFGTEGNEAWMDTNSAVASECCCLWIGNANGIDNTKRPGNARGLGSARGLGNTRGLKSHSYGLLLREVGTSGGVFRRCGVAKLSQEEASGVISGAGEQTITLI</sequence>
<dbReference type="Proteomes" id="UP000698800">
    <property type="component" value="Unassembled WGS sequence"/>
</dbReference>
<dbReference type="Pfam" id="PF06985">
    <property type="entry name" value="HET"/>
    <property type="match status" value="1"/>
</dbReference>
<proteinExistence type="predicted"/>
<dbReference type="OrthoDB" id="47007at2759"/>
<comment type="caution">
    <text evidence="2">The sequence shown here is derived from an EMBL/GenBank/DDBJ whole genome shotgun (WGS) entry which is preliminary data.</text>
</comment>
<dbReference type="PANTHER" id="PTHR33112">
    <property type="entry name" value="DOMAIN PROTEIN, PUTATIVE-RELATED"/>
    <property type="match status" value="1"/>
</dbReference>
<dbReference type="AlphaFoldDB" id="A0A9P8I336"/>
<dbReference type="InterPro" id="IPR010730">
    <property type="entry name" value="HET"/>
</dbReference>
<accession>A0A9P8I336</accession>